<dbReference type="PROSITE" id="PS50041">
    <property type="entry name" value="C_TYPE_LECTIN_2"/>
    <property type="match status" value="1"/>
</dbReference>
<dbReference type="InterPro" id="IPR016187">
    <property type="entry name" value="CTDL_fold"/>
</dbReference>
<evidence type="ECO:0000256" key="1">
    <source>
        <dbReference type="SAM" id="MobiDB-lite"/>
    </source>
</evidence>
<dbReference type="InterPro" id="IPR001304">
    <property type="entry name" value="C-type_lectin-like"/>
</dbReference>
<dbReference type="Proteomes" id="UP001234178">
    <property type="component" value="Unassembled WGS sequence"/>
</dbReference>
<dbReference type="CDD" id="cd00037">
    <property type="entry name" value="CLECT"/>
    <property type="match status" value="1"/>
</dbReference>
<feature type="transmembrane region" description="Helical" evidence="2">
    <location>
        <begin position="40"/>
        <end position="62"/>
    </location>
</feature>
<sequence>MVEETIPNKHTRRPGNSYVFQDGVHHRSHIRNHPEWNRNVTIGVVCSIVFLIALIVIGVFFFNDSAVRKEQETTPSSNAVPLRCIANRTTGHTFLAEDLQISPNYRYYFYASRMSFSKAQQVCGSLPGGGGNLSTIQSEKQEKLFNKRIEDLFNQLFADDDNIFTGFRKQLWTGGYIDLELDGINRMRWIDDTSVSEWHQNFCNPNQASEILQISMSELKEKGAITNTLIYVVKDYRSSKKKGCWQLYSSLIYETEHLEFNFVCQVSTTSLPFRFERKVIGDFRQEANNEVLANEFAIFSGRASYRVAVETCQNFAPGAQMLSPVTLARDTEINKIVERHSFEIFGEDNGDPQRRTLIWSGGYFNVSSEDPTKVHWADDTKTLLDIEELQIRTHIDRNANNASEYENFCGTIEYYNEMIREAKRQESDAAKNTGCIRDRLFLIVKDFREGQTVQGCWHIYDFDYLNQYDYKLYLICQLPDLSHYGTCKVCIINNVDVHYEHQIQYRSCRRDEYDRPGACHHPKRRRPNGCLADEFIRDVCDECTGRHHHPPRHCQFPEESRLSDYQYDDYDQTVVVQRHKTTRNRCDYLQDPAPPAPSFQQCITKEIVHRSNCDCKNCTHGVGRTERRTSQGSQERVPITKSEKGKPGRKISVATGDHHGRASRTVGNPEQADERRASYADQPWSTGNDNSNSYPDSGDAHSKPTNENGTGEEGKHEDDNPPEEDKDLNRHEPEEDPESQTLQPPEVPEEDKDLNRHEPEEDPPSQTLQPPEVPEEDEDLNRHEPEGDPDSQTLQPPEVPEEEVVIAHDSSDEQETPEVEAGGDEMPYDSALPDDYSPNPEVSQKRRPSTFGSILGNKLSDAAGKAAERGKGAIDSFADNLDNKRQKAIDTAINATKNKAQDLKTKANEKSEKLKKNLKNKVDDVKQRAKAKAEQVNDKIKNKRLPRYLKLIYRYKLACK</sequence>
<accession>A0ABQ9ZJ71</accession>
<keyword evidence="2" id="KW-0472">Membrane</keyword>
<feature type="region of interest" description="Disordered" evidence="1">
    <location>
        <begin position="899"/>
        <end position="930"/>
    </location>
</feature>
<keyword evidence="2" id="KW-0812">Transmembrane</keyword>
<dbReference type="InterPro" id="IPR016186">
    <property type="entry name" value="C-type_lectin-like/link_sf"/>
</dbReference>
<evidence type="ECO:0000313" key="4">
    <source>
        <dbReference type="EMBL" id="KAK4012974.1"/>
    </source>
</evidence>
<feature type="region of interest" description="Disordered" evidence="1">
    <location>
        <begin position="622"/>
        <end position="856"/>
    </location>
</feature>
<feature type="compositionally biased region" description="Polar residues" evidence="1">
    <location>
        <begin position="683"/>
        <end position="695"/>
    </location>
</feature>
<evidence type="ECO:0000256" key="2">
    <source>
        <dbReference type="SAM" id="Phobius"/>
    </source>
</evidence>
<keyword evidence="2" id="KW-1133">Transmembrane helix</keyword>
<feature type="domain" description="C-type lectin" evidence="3">
    <location>
        <begin position="102"/>
        <end position="206"/>
    </location>
</feature>
<comment type="caution">
    <text evidence="4">The sequence shown here is derived from an EMBL/GenBank/DDBJ whole genome shotgun (WGS) entry which is preliminary data.</text>
</comment>
<evidence type="ECO:0000259" key="3">
    <source>
        <dbReference type="PROSITE" id="PS50041"/>
    </source>
</evidence>
<evidence type="ECO:0000313" key="5">
    <source>
        <dbReference type="Proteomes" id="UP001234178"/>
    </source>
</evidence>
<proteinExistence type="predicted"/>
<feature type="compositionally biased region" description="Acidic residues" evidence="1">
    <location>
        <begin position="812"/>
        <end position="827"/>
    </location>
</feature>
<dbReference type="Gene3D" id="3.10.100.10">
    <property type="entry name" value="Mannose-Binding Protein A, subunit A"/>
    <property type="match status" value="1"/>
</dbReference>
<gene>
    <name evidence="4" type="ORF">OUZ56_025222</name>
</gene>
<dbReference type="Gene3D" id="1.20.120.20">
    <property type="entry name" value="Apolipoprotein"/>
    <property type="match status" value="1"/>
</dbReference>
<organism evidence="4 5">
    <name type="scientific">Daphnia magna</name>
    <dbReference type="NCBI Taxonomy" id="35525"/>
    <lineage>
        <taxon>Eukaryota</taxon>
        <taxon>Metazoa</taxon>
        <taxon>Ecdysozoa</taxon>
        <taxon>Arthropoda</taxon>
        <taxon>Crustacea</taxon>
        <taxon>Branchiopoda</taxon>
        <taxon>Diplostraca</taxon>
        <taxon>Cladocera</taxon>
        <taxon>Anomopoda</taxon>
        <taxon>Daphniidae</taxon>
        <taxon>Daphnia</taxon>
    </lineage>
</organism>
<dbReference type="SUPFAM" id="SSF56436">
    <property type="entry name" value="C-type lectin-like"/>
    <property type="match status" value="1"/>
</dbReference>
<dbReference type="EMBL" id="JAOYFB010000004">
    <property type="protein sequence ID" value="KAK4012974.1"/>
    <property type="molecule type" value="Genomic_DNA"/>
</dbReference>
<keyword evidence="5" id="KW-1185">Reference proteome</keyword>
<name>A0ABQ9ZJ71_9CRUS</name>
<reference evidence="4 5" key="1">
    <citation type="journal article" date="2023" name="Nucleic Acids Res.">
        <title>The hologenome of Daphnia magna reveals possible DNA methylation and microbiome-mediated evolution of the host genome.</title>
        <authorList>
            <person name="Chaturvedi A."/>
            <person name="Li X."/>
            <person name="Dhandapani V."/>
            <person name="Marshall H."/>
            <person name="Kissane S."/>
            <person name="Cuenca-Cambronero M."/>
            <person name="Asole G."/>
            <person name="Calvet F."/>
            <person name="Ruiz-Romero M."/>
            <person name="Marangio P."/>
            <person name="Guigo R."/>
            <person name="Rago D."/>
            <person name="Mirbahai L."/>
            <person name="Eastwood N."/>
            <person name="Colbourne J.K."/>
            <person name="Zhou J."/>
            <person name="Mallon E."/>
            <person name="Orsini L."/>
        </authorList>
    </citation>
    <scope>NUCLEOTIDE SEQUENCE [LARGE SCALE GENOMIC DNA]</scope>
    <source>
        <strain evidence="4">LRV0_1</strain>
    </source>
</reference>
<protein>
    <recommendedName>
        <fullName evidence="3">C-type lectin domain-containing protein</fullName>
    </recommendedName>
</protein>